<name>A0A0A6PA56_9GAMM</name>
<sequence length="180" mass="21065">MKALALADAIIQPEWEYRYFSYNSKWSDTEEMGSFRDGSGGEWFFLSSGQFAGYKCLSPEDGIMPDLENVKSQFPSEYRSFITEPAFSMDLATCLWYLHESKWVKNGLTVKWIIDLAEITNWTAKDYHTWAVDYYERDFDVLDIDKLFENQFNEELAMKLNPEIDINKLRVELVEIGINS</sequence>
<dbReference type="EMBL" id="JSZA02000088">
    <property type="protein sequence ID" value="KHD11346.1"/>
    <property type="molecule type" value="Genomic_DNA"/>
</dbReference>
<accession>A0A0A6PA56</accession>
<evidence type="ECO:0000313" key="1">
    <source>
        <dbReference type="EMBL" id="KHD11346.1"/>
    </source>
</evidence>
<reference evidence="1 2" key="1">
    <citation type="journal article" date="2016" name="Front. Microbiol.">
        <title>Single-Cell (Meta-)Genomics of a Dimorphic Candidatus Thiomargarita nelsonii Reveals Genomic Plasticity.</title>
        <authorList>
            <person name="Flood B.E."/>
            <person name="Fliss P."/>
            <person name="Jones D.S."/>
            <person name="Dick G.J."/>
            <person name="Jain S."/>
            <person name="Kaster A.K."/>
            <person name="Winkel M."/>
            <person name="Mussmann M."/>
            <person name="Bailey J."/>
        </authorList>
    </citation>
    <scope>NUCLEOTIDE SEQUENCE [LARGE SCALE GENOMIC DNA]</scope>
    <source>
        <strain evidence="1">Hydrate Ridge</strain>
    </source>
</reference>
<protein>
    <submittedName>
        <fullName evidence="1">Uncharacterized protein</fullName>
    </submittedName>
</protein>
<comment type="caution">
    <text evidence="1">The sequence shown here is derived from an EMBL/GenBank/DDBJ whole genome shotgun (WGS) entry which is preliminary data.</text>
</comment>
<keyword evidence="2" id="KW-1185">Reference proteome</keyword>
<organism evidence="1 2">
    <name type="scientific">Candidatus Thiomargarita nelsonii</name>
    <dbReference type="NCBI Taxonomy" id="1003181"/>
    <lineage>
        <taxon>Bacteria</taxon>
        <taxon>Pseudomonadati</taxon>
        <taxon>Pseudomonadota</taxon>
        <taxon>Gammaproteobacteria</taxon>
        <taxon>Thiotrichales</taxon>
        <taxon>Thiotrichaceae</taxon>
        <taxon>Thiomargarita</taxon>
    </lineage>
</organism>
<gene>
    <name evidence="1" type="ORF">PN36_20455</name>
</gene>
<evidence type="ECO:0000313" key="2">
    <source>
        <dbReference type="Proteomes" id="UP000030428"/>
    </source>
</evidence>
<proteinExistence type="predicted"/>
<dbReference type="AlphaFoldDB" id="A0A0A6PA56"/>
<dbReference type="Proteomes" id="UP000030428">
    <property type="component" value="Unassembled WGS sequence"/>
</dbReference>